<dbReference type="Pfam" id="PF15892">
    <property type="entry name" value="BNR_4"/>
    <property type="match status" value="1"/>
</dbReference>
<name>A0A6L6PJB7_9BURK</name>
<dbReference type="PROSITE" id="PS51257">
    <property type="entry name" value="PROKAR_LIPOPROTEIN"/>
    <property type="match status" value="1"/>
</dbReference>
<feature type="chain" id="PRO_5026915508" evidence="1">
    <location>
        <begin position="20"/>
        <end position="443"/>
    </location>
</feature>
<evidence type="ECO:0000256" key="1">
    <source>
        <dbReference type="SAM" id="SignalP"/>
    </source>
</evidence>
<protein>
    <submittedName>
        <fullName evidence="2">Neuraminidase</fullName>
    </submittedName>
</protein>
<proteinExistence type="predicted"/>
<gene>
    <name evidence="2" type="ORF">GM676_12275</name>
</gene>
<dbReference type="OrthoDB" id="223410at2"/>
<feature type="signal peptide" evidence="1">
    <location>
        <begin position="1"/>
        <end position="19"/>
    </location>
</feature>
<evidence type="ECO:0000313" key="2">
    <source>
        <dbReference type="EMBL" id="MTV38355.1"/>
    </source>
</evidence>
<dbReference type="EMBL" id="WNKY01000011">
    <property type="protein sequence ID" value="MTV38355.1"/>
    <property type="molecule type" value="Genomic_DNA"/>
</dbReference>
<reference evidence="2 3" key="1">
    <citation type="submission" date="2019-11" db="EMBL/GenBank/DDBJ databases">
        <title>Type strains purchased from KCTC, JCM and DSMZ.</title>
        <authorList>
            <person name="Lu H."/>
        </authorList>
    </citation>
    <scope>NUCLEOTIDE SEQUENCE [LARGE SCALE GENOMIC DNA]</scope>
    <source>
        <strain evidence="2 3">KCTC 22382</strain>
    </source>
</reference>
<dbReference type="Proteomes" id="UP000475582">
    <property type="component" value="Unassembled WGS sequence"/>
</dbReference>
<organism evidence="2 3">
    <name type="scientific">Duganella radicis</name>
    <dbReference type="NCBI Taxonomy" id="551988"/>
    <lineage>
        <taxon>Bacteria</taxon>
        <taxon>Pseudomonadati</taxon>
        <taxon>Pseudomonadota</taxon>
        <taxon>Betaproteobacteria</taxon>
        <taxon>Burkholderiales</taxon>
        <taxon>Oxalobacteraceae</taxon>
        <taxon>Telluria group</taxon>
        <taxon>Duganella</taxon>
    </lineage>
</organism>
<evidence type="ECO:0000313" key="3">
    <source>
        <dbReference type="Proteomes" id="UP000475582"/>
    </source>
</evidence>
<dbReference type="AlphaFoldDB" id="A0A6L6PJB7"/>
<sequence>MPTRTIFCACLFVSSLLLAACQHLPAAPQGSVSAVGPGWANNSVNTVIFRQNSLVSHAGVQYIAYYDQERFVVLGKRQAGSQAWTLRRTPYQGHADDAHNAISIMVDGAGYLHMAWDHHNHPLHYARSVRPGSLELSQPMAMTGMDEASVSYPQFFSMPDGGLLFFYRNGASGKGNLVLNRYDPASGAWRRLADNLIGGEGRRSAYWQACVDHHGTIHVSWVWRESPDVGSNHDLAYARSRDGGRSWERSSGQAYTLPITAASAEYAARIPQHSDLINQTSMAADRQGRPYIAGYWRDADSAVPQYRIVHLTGQGWRTLSLNFRKTPFSLAGGGTKAIPISRPQLVLDGGAQPAGWMLFRDAERGDRVSVAAITDFAAGRYTLADLTTDAYGAWEPGYDTELWRDSGMLHVFLQRVSQVDGEGLARQPPSQVQVLAWQPGAGR</sequence>
<dbReference type="SUPFAM" id="SSF110296">
    <property type="entry name" value="Oligoxyloglucan reducing end-specific cellobiohydrolase"/>
    <property type="match status" value="1"/>
</dbReference>
<accession>A0A6L6PJB7</accession>
<keyword evidence="3" id="KW-1185">Reference proteome</keyword>
<comment type="caution">
    <text evidence="2">The sequence shown here is derived from an EMBL/GenBank/DDBJ whole genome shotgun (WGS) entry which is preliminary data.</text>
</comment>
<keyword evidence="1" id="KW-0732">Signal</keyword>